<feature type="region of interest" description="Disordered" evidence="20">
    <location>
        <begin position="836"/>
        <end position="905"/>
    </location>
</feature>
<evidence type="ECO:0000256" key="5">
    <source>
        <dbReference type="ARBA" id="ARBA00022692"/>
    </source>
</evidence>
<name>M7BRI2_CHEMY</name>
<feature type="transmembrane region" description="Helical" evidence="21">
    <location>
        <begin position="1170"/>
        <end position="1191"/>
    </location>
</feature>
<feature type="compositionally biased region" description="Basic residues" evidence="20">
    <location>
        <begin position="50"/>
        <end position="62"/>
    </location>
</feature>
<keyword evidence="11" id="KW-0675">Receptor</keyword>
<evidence type="ECO:0000256" key="4">
    <source>
        <dbReference type="ARBA" id="ARBA00022490"/>
    </source>
</evidence>
<feature type="compositionally biased region" description="Low complexity" evidence="20">
    <location>
        <begin position="1"/>
        <end position="14"/>
    </location>
</feature>
<organism evidence="23 24">
    <name type="scientific">Chelonia mydas</name>
    <name type="common">Green sea-turtle</name>
    <name type="synonym">Chelonia agassizi</name>
    <dbReference type="NCBI Taxonomy" id="8469"/>
    <lineage>
        <taxon>Eukaryota</taxon>
        <taxon>Metazoa</taxon>
        <taxon>Chordata</taxon>
        <taxon>Craniata</taxon>
        <taxon>Vertebrata</taxon>
        <taxon>Euteleostomi</taxon>
        <taxon>Archelosauria</taxon>
        <taxon>Testudinata</taxon>
        <taxon>Testudines</taxon>
        <taxon>Cryptodira</taxon>
        <taxon>Durocryptodira</taxon>
        <taxon>Americhelydia</taxon>
        <taxon>Chelonioidea</taxon>
        <taxon>Cheloniidae</taxon>
        <taxon>Chelonia</taxon>
    </lineage>
</organism>
<feature type="compositionally biased region" description="Basic and acidic residues" evidence="20">
    <location>
        <begin position="461"/>
        <end position="475"/>
    </location>
</feature>
<comment type="caution">
    <text evidence="18">Lacks conserved residue(s) required for the propagation of feature annotation.</text>
</comment>
<keyword evidence="5 21" id="KW-0812">Transmembrane</keyword>
<feature type="compositionally biased region" description="Basic and acidic residues" evidence="20">
    <location>
        <begin position="417"/>
        <end position="429"/>
    </location>
</feature>
<dbReference type="PANTHER" id="PTHR15352:SF2">
    <property type="entry name" value="INOSITOL 1,4,5-TRIPHOSPHATE RECEPTOR ASSOCIATED 1"/>
    <property type="match status" value="1"/>
</dbReference>
<dbReference type="GO" id="GO:0005540">
    <property type="term" value="F:hyaluronic acid binding"/>
    <property type="evidence" value="ECO:0007669"/>
    <property type="project" value="InterPro"/>
</dbReference>
<dbReference type="GO" id="GO:0005737">
    <property type="term" value="C:cytoplasm"/>
    <property type="evidence" value="ECO:0007669"/>
    <property type="project" value="UniProtKB-SubCell"/>
</dbReference>
<keyword evidence="24" id="KW-1185">Reference proteome</keyword>
<feature type="compositionally biased region" description="Basic and acidic residues" evidence="20">
    <location>
        <begin position="1224"/>
        <end position="1241"/>
    </location>
</feature>
<feature type="compositionally biased region" description="Polar residues" evidence="20">
    <location>
        <begin position="860"/>
        <end position="869"/>
    </location>
</feature>
<evidence type="ECO:0000256" key="20">
    <source>
        <dbReference type="SAM" id="MobiDB-lite"/>
    </source>
</evidence>
<feature type="compositionally biased region" description="Basic residues" evidence="20">
    <location>
        <begin position="290"/>
        <end position="302"/>
    </location>
</feature>
<feature type="disulfide bond" evidence="18">
    <location>
        <begin position="1025"/>
        <end position="1046"/>
    </location>
</feature>
<feature type="compositionally biased region" description="Low complexity" evidence="20">
    <location>
        <begin position="843"/>
        <end position="854"/>
    </location>
</feature>
<dbReference type="GO" id="GO:0005886">
    <property type="term" value="C:plasma membrane"/>
    <property type="evidence" value="ECO:0007669"/>
    <property type="project" value="UniProtKB-ARBA"/>
</dbReference>
<evidence type="ECO:0000256" key="8">
    <source>
        <dbReference type="ARBA" id="ARBA00023054"/>
    </source>
</evidence>
<evidence type="ECO:0000256" key="15">
    <source>
        <dbReference type="ARBA" id="ARBA00074556"/>
    </source>
</evidence>
<dbReference type="GO" id="GO:0038023">
    <property type="term" value="F:signaling receptor activity"/>
    <property type="evidence" value="ECO:0007669"/>
    <property type="project" value="UniProtKB-ARBA"/>
</dbReference>
<dbReference type="InterPro" id="IPR016187">
    <property type="entry name" value="CTDL_fold"/>
</dbReference>
<dbReference type="Pfam" id="PF00193">
    <property type="entry name" value="Xlink"/>
    <property type="match status" value="1"/>
</dbReference>
<evidence type="ECO:0000256" key="21">
    <source>
        <dbReference type="SAM" id="Phobius"/>
    </source>
</evidence>
<dbReference type="Pfam" id="PF05781">
    <property type="entry name" value="MRVI1"/>
    <property type="match status" value="1"/>
</dbReference>
<feature type="compositionally biased region" description="Polar residues" evidence="20">
    <location>
        <begin position="891"/>
        <end position="900"/>
    </location>
</feature>
<dbReference type="Proteomes" id="UP000031443">
    <property type="component" value="Unassembled WGS sequence"/>
</dbReference>
<dbReference type="CDD" id="cd03516">
    <property type="entry name" value="Link_domain_CD44_like"/>
    <property type="match status" value="1"/>
</dbReference>
<evidence type="ECO:0000256" key="3">
    <source>
        <dbReference type="ARBA" id="ARBA00022448"/>
    </source>
</evidence>
<evidence type="ECO:0000313" key="24">
    <source>
        <dbReference type="Proteomes" id="UP000031443"/>
    </source>
</evidence>
<keyword evidence="6" id="KW-0732">Signal</keyword>
<evidence type="ECO:0000256" key="16">
    <source>
        <dbReference type="ARBA" id="ARBA00078806"/>
    </source>
</evidence>
<dbReference type="InterPro" id="IPR000538">
    <property type="entry name" value="Link_dom"/>
</dbReference>
<accession>M7BRI2</accession>
<proteinExistence type="predicted"/>
<evidence type="ECO:0000256" key="17">
    <source>
        <dbReference type="ARBA" id="ARBA00081249"/>
    </source>
</evidence>
<dbReference type="Gene3D" id="3.10.100.10">
    <property type="entry name" value="Mannose-Binding Protein A, subunit A"/>
    <property type="match status" value="1"/>
</dbReference>
<dbReference type="InterPro" id="IPR008677">
    <property type="entry name" value="MRVI1"/>
</dbReference>
<dbReference type="SUPFAM" id="SSF56436">
    <property type="entry name" value="C-type lectin-like"/>
    <property type="match status" value="1"/>
</dbReference>
<protein>
    <recommendedName>
        <fullName evidence="15">Lymphatic vessel endothelial hyaluronic acid receptor 1</fullName>
    </recommendedName>
    <alternativeName>
        <fullName evidence="17">Cell surface retention sequence-binding protein 1</fullName>
    </alternativeName>
    <alternativeName>
        <fullName evidence="16">Extracellular link domain-containing protein 1</fullName>
    </alternativeName>
</protein>
<dbReference type="EMBL" id="KB520249">
    <property type="protein sequence ID" value="EMP38320.1"/>
    <property type="molecule type" value="Genomic_DNA"/>
</dbReference>
<feature type="compositionally biased region" description="Basic and acidic residues" evidence="20">
    <location>
        <begin position="939"/>
        <end position="949"/>
    </location>
</feature>
<feature type="compositionally biased region" description="Basic and acidic residues" evidence="20">
    <location>
        <begin position="392"/>
        <end position="402"/>
    </location>
</feature>
<evidence type="ECO:0000313" key="23">
    <source>
        <dbReference type="EMBL" id="EMP38320.1"/>
    </source>
</evidence>
<evidence type="ECO:0000256" key="14">
    <source>
        <dbReference type="ARBA" id="ARBA00063369"/>
    </source>
</evidence>
<feature type="compositionally biased region" description="Polar residues" evidence="20">
    <location>
        <begin position="439"/>
        <end position="460"/>
    </location>
</feature>
<keyword evidence="12" id="KW-0325">Glycoprotein</keyword>
<dbReference type="PROSITE" id="PS50963">
    <property type="entry name" value="LINK_2"/>
    <property type="match status" value="1"/>
</dbReference>
<dbReference type="GO" id="GO:0019934">
    <property type="term" value="P:cGMP-mediated signaling"/>
    <property type="evidence" value="ECO:0007669"/>
    <property type="project" value="TreeGrafter"/>
</dbReference>
<evidence type="ECO:0000256" key="12">
    <source>
        <dbReference type="ARBA" id="ARBA00023180"/>
    </source>
</evidence>
<feature type="region of interest" description="Disordered" evidence="20">
    <location>
        <begin position="285"/>
        <end position="304"/>
    </location>
</feature>
<evidence type="ECO:0000256" key="2">
    <source>
        <dbReference type="ARBA" id="ARBA00004496"/>
    </source>
</evidence>
<keyword evidence="3" id="KW-0813">Transport</keyword>
<feature type="region of interest" description="Disordered" evidence="20">
    <location>
        <begin position="1"/>
        <end position="73"/>
    </location>
</feature>
<evidence type="ECO:0000259" key="22">
    <source>
        <dbReference type="PROSITE" id="PS50963"/>
    </source>
</evidence>
<keyword evidence="9 21" id="KW-0472">Membrane</keyword>
<feature type="region of interest" description="Disordered" evidence="20">
    <location>
        <begin position="607"/>
        <end position="634"/>
    </location>
</feature>
<feature type="region of interest" description="Disordered" evidence="20">
    <location>
        <begin position="354"/>
        <end position="475"/>
    </location>
</feature>
<dbReference type="GO" id="GO:0007155">
    <property type="term" value="P:cell adhesion"/>
    <property type="evidence" value="ECO:0007669"/>
    <property type="project" value="InterPro"/>
</dbReference>
<evidence type="ECO:0000256" key="6">
    <source>
        <dbReference type="ARBA" id="ARBA00022729"/>
    </source>
</evidence>
<gene>
    <name evidence="23" type="ORF">UY3_04529</name>
</gene>
<dbReference type="STRING" id="8469.M7BRI2"/>
<evidence type="ECO:0000256" key="10">
    <source>
        <dbReference type="ARBA" id="ARBA00023157"/>
    </source>
</evidence>
<sequence length="1254" mass="139746">MLAPASSACSAPEPSGDPAPAKHRKLSAPQRLTRPRHRSSSLVRPMTQPKGRRGRSPHRRPAPSKALSTNKSGKAAVLALAVMRRHYTERIQKDRLSQKEGPADCVQSKSPLPFLYPLFTYNTGHYPDHDSSRLQTPLLEALNLECIWTQERCQQTFCNTLFHQRQGSEENLLNKKRHTYKTEHGNNHKRAFEVSCQTSSGDGVKHLYSKPLLTQFSAVTQTERHAVSPLLHLPPSASCPAATKQLFGSVSTLQDATIEGTTCSTPSVVLPENAVTPDVEIDKNLVNRPHSPHLRHSNRHTRTSVTSLTSVDNTGQVIDLVNGQLPDVKISDEDKKKNLELLEEAKRVSERFLMRRGRKSRSSLPESPTGSDVCIATGAGSVSPLQNVTKGLTDRKQNDQRKVSQGRLVPRSTSFENSKEKLSAQKENFDPLTRMDNLPKSSPSGSDAGKTSLNTSTNSCENEHGKPLLKKSKENDFPLRMYRQGPGIGTMDPKFKSSVPELMDPEVTCKTELKGSGTRPPLLRAVSWDSIEPGHQEKAPFKLLPEEDKSFAIRNKSSNQLNKTLTFKDLQIQVQPVRMQKLTKLREEHILMRNQNLVGLKLPELSEAAEQERGPSPIPCSTEEEESKNSSDVMPNIPDILLRKLRVLKSLPGSSPPLTEKEVETVFVQLSLAFRNDSYTLESRINQAERERNLTEENTEKELDNFKAAIMSSAALWHHYEHRETCQKLLEDIAVLHRLAARLSSRAEMVGAVRQEKRMSKATEVMMQYVENLKRTYEKDHAELMEFKKLANQNSSRSYSSSEDGMPRSSRSMSLTVGKNMPRRRVSVAVVPKFNSLHIPGQSPTTSPIPSMPSLAESPNGRSSLTSTPALPALLENGKSNGEHDHESPASLLTQSSSEEINPETKAKIEEEAYNKGYQEGLKKTKELHELKEEDEEKTNEIPDEHAEGENEEINNMKNRHMSVITLILIPDLTIRECRTAGITLISHPNKLNFSEAESACRQLGLQLASKTQVEKARNHGFETCSFGWVADKWLVISRVIPNPKCGQNKTGVADWKVPLHRKYHGFCFNSSDIWIDSCIPETDTTLLPATDPEINSSSTASSQGITEMATAPESPKPQIRQKTFRIKCVTETILPTVQTTWESEEEMAVPNGNRAAFTNDSVVFGGVPIALLVLALIFFIASAVLAVCYIRKYKKTFPFSNKEPQKERIEAKVIKEANSSDSAPEKEPKNNGKKAEEPQTKPEATVKCVEAEV</sequence>
<evidence type="ECO:0000256" key="18">
    <source>
        <dbReference type="PROSITE-ProRule" id="PRU00323"/>
    </source>
</evidence>
<feature type="region of interest" description="Disordered" evidence="20">
    <location>
        <begin position="792"/>
        <end position="816"/>
    </location>
</feature>
<feature type="domain" description="Link" evidence="22">
    <location>
        <begin position="982"/>
        <end position="1070"/>
    </location>
</feature>
<dbReference type="eggNOG" id="ENOG502RY70">
    <property type="taxonomic scope" value="Eukaryota"/>
</dbReference>
<keyword evidence="8 19" id="KW-0175">Coiled coil</keyword>
<evidence type="ECO:0000256" key="9">
    <source>
        <dbReference type="ARBA" id="ARBA00023136"/>
    </source>
</evidence>
<feature type="coiled-coil region" evidence="19">
    <location>
        <begin position="678"/>
        <end position="705"/>
    </location>
</feature>
<keyword evidence="7 21" id="KW-1133">Transmembrane helix</keyword>
<dbReference type="SMART" id="SM00445">
    <property type="entry name" value="LINK"/>
    <property type="match status" value="1"/>
</dbReference>
<comment type="function">
    <text evidence="13">Ligand-specific transporter trafficking between intracellular organelles (TGN) and the plasma membrane. Plays a role in autocrine regulation of cell growth mediated by growth regulators containing cell surface retention sequence binding (CRS). May act as a hyaluronan (HA) transporter, either mediating its uptake for catabolism within lymphatic endothelial cells themselves, or its transport into the lumen of afferent lymphatic vessels for subsequent re-uptake and degradation in lymph nodes. Binds to pericelluar hyaluronan matrices deposited on the surface of leukocytes and facilitates cell adhesion and migration through lymphatic endothelium.</text>
</comment>
<dbReference type="FunFam" id="3.10.100.10:FF:000057">
    <property type="entry name" value="Lymphatic vessel endothelial hyaluronic acid receptor 1"/>
    <property type="match status" value="1"/>
</dbReference>
<comment type="subcellular location">
    <subcellularLocation>
        <location evidence="2">Cytoplasm</location>
    </subcellularLocation>
    <subcellularLocation>
        <location evidence="1">Membrane</location>
        <topology evidence="1">Single-pass membrane protein</topology>
    </subcellularLocation>
</comment>
<evidence type="ECO:0000256" key="19">
    <source>
        <dbReference type="SAM" id="Coils"/>
    </source>
</evidence>
<evidence type="ECO:0000256" key="13">
    <source>
        <dbReference type="ARBA" id="ARBA00057127"/>
    </source>
</evidence>
<comment type="subunit">
    <text evidence="14">Homodimer; disulfide-linked. Interacts with PDGFB and IGFBP3. Forms a transient ternary complex with PDGFB and PDGFRB in TGN.</text>
</comment>
<evidence type="ECO:0000256" key="11">
    <source>
        <dbReference type="ARBA" id="ARBA00023170"/>
    </source>
</evidence>
<reference evidence="24" key="1">
    <citation type="journal article" date="2013" name="Nat. Genet.">
        <title>The draft genomes of soft-shell turtle and green sea turtle yield insights into the development and evolution of the turtle-specific body plan.</title>
        <authorList>
            <person name="Wang Z."/>
            <person name="Pascual-Anaya J."/>
            <person name="Zadissa A."/>
            <person name="Li W."/>
            <person name="Niimura Y."/>
            <person name="Huang Z."/>
            <person name="Li C."/>
            <person name="White S."/>
            <person name="Xiong Z."/>
            <person name="Fang D."/>
            <person name="Wang B."/>
            <person name="Ming Y."/>
            <person name="Chen Y."/>
            <person name="Zheng Y."/>
            <person name="Kuraku S."/>
            <person name="Pignatelli M."/>
            <person name="Herrero J."/>
            <person name="Beal K."/>
            <person name="Nozawa M."/>
            <person name="Li Q."/>
            <person name="Wang J."/>
            <person name="Zhang H."/>
            <person name="Yu L."/>
            <person name="Shigenobu S."/>
            <person name="Wang J."/>
            <person name="Liu J."/>
            <person name="Flicek P."/>
            <person name="Searle S."/>
            <person name="Wang J."/>
            <person name="Kuratani S."/>
            <person name="Yin Y."/>
            <person name="Aken B."/>
            <person name="Zhang G."/>
            <person name="Irie N."/>
        </authorList>
    </citation>
    <scope>NUCLEOTIDE SEQUENCE [LARGE SCALE GENOMIC DNA]</scope>
</reference>
<evidence type="ECO:0000256" key="7">
    <source>
        <dbReference type="ARBA" id="ARBA00022989"/>
    </source>
</evidence>
<dbReference type="PANTHER" id="PTHR15352">
    <property type="entry name" value="LYMPHOID-RESTRICTED MEMBRANE PROTEIN, JAW1"/>
    <property type="match status" value="1"/>
</dbReference>
<evidence type="ECO:0000256" key="1">
    <source>
        <dbReference type="ARBA" id="ARBA00004167"/>
    </source>
</evidence>
<dbReference type="AlphaFoldDB" id="M7BRI2"/>
<feature type="region of interest" description="Disordered" evidence="20">
    <location>
        <begin position="1214"/>
        <end position="1254"/>
    </location>
</feature>
<dbReference type="InterPro" id="IPR016186">
    <property type="entry name" value="C-type_lectin-like/link_sf"/>
</dbReference>
<keyword evidence="4" id="KW-0963">Cytoplasm</keyword>
<feature type="region of interest" description="Disordered" evidence="20">
    <location>
        <begin position="928"/>
        <end position="949"/>
    </location>
</feature>
<keyword evidence="10 18" id="KW-1015">Disulfide bond</keyword>